<dbReference type="Pfam" id="PF13413">
    <property type="entry name" value="HTH_25"/>
    <property type="match status" value="1"/>
</dbReference>
<feature type="domain" description="Cytoskeleton protein RodZ-like C-terminal" evidence="3">
    <location>
        <begin position="216"/>
        <end position="279"/>
    </location>
</feature>
<dbReference type="InterPro" id="IPR001387">
    <property type="entry name" value="Cro/C1-type_HTH"/>
</dbReference>
<keyword evidence="2" id="KW-0472">Membrane</keyword>
<dbReference type="CDD" id="cd00093">
    <property type="entry name" value="HTH_XRE"/>
    <property type="match status" value="1"/>
</dbReference>
<dbReference type="SUPFAM" id="SSF47413">
    <property type="entry name" value="lambda repressor-like DNA-binding domains"/>
    <property type="match status" value="1"/>
</dbReference>
<feature type="transmembrane region" description="Helical" evidence="2">
    <location>
        <begin position="106"/>
        <end position="129"/>
    </location>
</feature>
<dbReference type="AlphaFoldDB" id="A0A9Q4B0H6"/>
<keyword evidence="2" id="KW-1133">Transmembrane helix</keyword>
<dbReference type="InterPro" id="IPR025194">
    <property type="entry name" value="RodZ-like_C"/>
</dbReference>
<keyword evidence="2" id="KW-0812">Transmembrane</keyword>
<organism evidence="4 5">
    <name type="scientific">Salipaludibacillus agaradhaerens</name>
    <name type="common">Bacillus agaradhaerens</name>
    <dbReference type="NCBI Taxonomy" id="76935"/>
    <lineage>
        <taxon>Bacteria</taxon>
        <taxon>Bacillati</taxon>
        <taxon>Bacillota</taxon>
        <taxon>Bacilli</taxon>
        <taxon>Bacillales</taxon>
        <taxon>Bacillaceae</taxon>
    </lineage>
</organism>
<evidence type="ECO:0000259" key="3">
    <source>
        <dbReference type="Pfam" id="PF13464"/>
    </source>
</evidence>
<reference evidence="4" key="1">
    <citation type="submission" date="2020-06" db="EMBL/GenBank/DDBJ databases">
        <title>Insight into the genomes of haloalkaliphilic bacilli from Kenyan soda lakes.</title>
        <authorList>
            <person name="Mwirichia R."/>
            <person name="Villamizar G.C."/>
            <person name="Poehlein A."/>
            <person name="Mugweru J."/>
            <person name="Kipnyargis A."/>
            <person name="Kiplimo D."/>
            <person name="Orwa P."/>
            <person name="Daniel R."/>
        </authorList>
    </citation>
    <scope>NUCLEOTIDE SEQUENCE</scope>
    <source>
        <strain evidence="4">B1096_S55</strain>
    </source>
</reference>
<proteinExistence type="predicted"/>
<feature type="region of interest" description="Disordered" evidence="1">
    <location>
        <begin position="75"/>
        <end position="100"/>
    </location>
</feature>
<feature type="compositionally biased region" description="Acidic residues" evidence="1">
    <location>
        <begin position="179"/>
        <end position="189"/>
    </location>
</feature>
<dbReference type="PANTHER" id="PTHR34475:SF1">
    <property type="entry name" value="CYTOSKELETON PROTEIN RODZ"/>
    <property type="match status" value="1"/>
</dbReference>
<protein>
    <submittedName>
        <fullName evidence="4">DUF4115 domain-containing protein</fullName>
    </submittedName>
</protein>
<dbReference type="GO" id="GO:0003677">
    <property type="term" value="F:DNA binding"/>
    <property type="evidence" value="ECO:0007669"/>
    <property type="project" value="InterPro"/>
</dbReference>
<dbReference type="InterPro" id="IPR010982">
    <property type="entry name" value="Lambda_DNA-bd_dom_sf"/>
</dbReference>
<dbReference type="PANTHER" id="PTHR34475">
    <property type="match status" value="1"/>
</dbReference>
<gene>
    <name evidence="4" type="ORF">HXA33_06080</name>
</gene>
<name>A0A9Q4B0H6_SALAG</name>
<evidence type="ECO:0000256" key="1">
    <source>
        <dbReference type="SAM" id="MobiDB-lite"/>
    </source>
</evidence>
<accession>A0A9Q4B0H6</accession>
<keyword evidence="5" id="KW-1185">Reference proteome</keyword>
<feature type="region of interest" description="Disordered" evidence="1">
    <location>
        <begin position="135"/>
        <end position="197"/>
    </location>
</feature>
<dbReference type="InterPro" id="IPR050400">
    <property type="entry name" value="Bact_Cytoskel_RodZ"/>
</dbReference>
<dbReference type="Pfam" id="PF13464">
    <property type="entry name" value="RodZ_C"/>
    <property type="match status" value="1"/>
</dbReference>
<dbReference type="Gene3D" id="1.10.260.40">
    <property type="entry name" value="lambda repressor-like DNA-binding domains"/>
    <property type="match status" value="1"/>
</dbReference>
<dbReference type="EMBL" id="JABXYM010000001">
    <property type="protein sequence ID" value="MCR6096111.1"/>
    <property type="molecule type" value="Genomic_DNA"/>
</dbReference>
<evidence type="ECO:0000313" key="5">
    <source>
        <dbReference type="Proteomes" id="UP001057753"/>
    </source>
</evidence>
<evidence type="ECO:0000313" key="4">
    <source>
        <dbReference type="EMBL" id="MCR6096111.1"/>
    </source>
</evidence>
<sequence>MSVSELGIRLKNAREEKGYSLDELQRVTKIQKRYLIAIEDGDFSKMPGDFYGRAFVKSYAEAVELDPDMIFEEHKNELPQTKKEPVDLPPRVNRSKPKTVRKKSKIASLLPTLVVILFILAIGLAFWIFRQGDTDDSGGVPRDNQEAPSIEITDNDVEEDNNVENNNEDANDNNASNNEENEENEEEQEQSLSFEESEGNRYTYTLTGIDDLDVSLSFSGDSWLQILDSNGDEVHQSSHGDGDEIDFDLSGESEITFNMGNIRTADIYINDELLDYESDDHRQYVIIRVED</sequence>
<evidence type="ECO:0000256" key="2">
    <source>
        <dbReference type="SAM" id="Phobius"/>
    </source>
</evidence>
<comment type="caution">
    <text evidence="4">The sequence shown here is derived from an EMBL/GenBank/DDBJ whole genome shotgun (WGS) entry which is preliminary data.</text>
</comment>
<feature type="compositionally biased region" description="Basic and acidic residues" evidence="1">
    <location>
        <begin position="75"/>
        <end position="86"/>
    </location>
</feature>
<dbReference type="Proteomes" id="UP001057753">
    <property type="component" value="Unassembled WGS sequence"/>
</dbReference>
<feature type="compositionally biased region" description="Acidic residues" evidence="1">
    <location>
        <begin position="153"/>
        <end position="171"/>
    </location>
</feature>